<dbReference type="OrthoDB" id="7363705at2"/>
<feature type="compositionally biased region" description="Polar residues" evidence="1">
    <location>
        <begin position="1"/>
        <end position="10"/>
    </location>
</feature>
<feature type="region of interest" description="Disordered" evidence="1">
    <location>
        <begin position="1"/>
        <end position="20"/>
    </location>
</feature>
<protein>
    <submittedName>
        <fullName evidence="2">Uncharacterized protein</fullName>
    </submittedName>
</protein>
<dbReference type="STRING" id="999552.METH_11355"/>
<evidence type="ECO:0000313" key="3">
    <source>
        <dbReference type="Proteomes" id="UP000018780"/>
    </source>
</evidence>
<dbReference type="AlphaFoldDB" id="V9VT40"/>
<proteinExistence type="predicted"/>
<evidence type="ECO:0000256" key="1">
    <source>
        <dbReference type="SAM" id="MobiDB-lite"/>
    </source>
</evidence>
<reference evidence="2 3" key="1">
    <citation type="submission" date="2013-09" db="EMBL/GenBank/DDBJ databases">
        <authorList>
            <consortium name="DOE Joint Genome Institute"/>
            <person name="Klenk H.-P."/>
            <person name="Huntemann M."/>
            <person name="Han J."/>
            <person name="Chen A."/>
            <person name="Kyrpides N."/>
            <person name="Mavromatis K."/>
            <person name="Markowitz V."/>
            <person name="Palaniappan K."/>
            <person name="Ivanova N."/>
            <person name="Schaumberg A."/>
            <person name="Pati A."/>
            <person name="Liolios K."/>
            <person name="Nordberg H.P."/>
            <person name="Cantor M.N."/>
            <person name="Hua S.X."/>
            <person name="Woyke T."/>
        </authorList>
    </citation>
    <scope>NUCLEOTIDE SEQUENCE [LARGE SCALE GENOMIC DNA]</scope>
    <source>
        <strain evidence="2 3">DSM 14336</strain>
    </source>
</reference>
<gene>
    <name evidence="2" type="ORF">METH_11355</name>
</gene>
<dbReference type="EMBL" id="CP006773">
    <property type="protein sequence ID" value="AHD01193.1"/>
    <property type="molecule type" value="Genomic_DNA"/>
</dbReference>
<dbReference type="PATRIC" id="fig|999552.6.peg.2263"/>
<dbReference type="RefSeq" id="WP_024090511.1">
    <property type="nucleotide sequence ID" value="NC_023135.1"/>
</dbReference>
<evidence type="ECO:0000313" key="2">
    <source>
        <dbReference type="EMBL" id="AHD01193.1"/>
    </source>
</evidence>
<dbReference type="Proteomes" id="UP000018780">
    <property type="component" value="Chromosome"/>
</dbReference>
<dbReference type="HOGENOM" id="CLU_2130373_0_0_5"/>
<name>V9VT40_9RHOB</name>
<organism evidence="2 3">
    <name type="scientific">Leisingera methylohalidivorans DSM 14336</name>
    <dbReference type="NCBI Taxonomy" id="999552"/>
    <lineage>
        <taxon>Bacteria</taxon>
        <taxon>Pseudomonadati</taxon>
        <taxon>Pseudomonadota</taxon>
        <taxon>Alphaproteobacteria</taxon>
        <taxon>Rhodobacterales</taxon>
        <taxon>Roseobacteraceae</taxon>
        <taxon>Leisingera</taxon>
    </lineage>
</organism>
<accession>V9VT40</accession>
<keyword evidence="3" id="KW-1185">Reference proteome</keyword>
<dbReference type="KEGG" id="lmd:METH_11355"/>
<sequence>MQGKLFSTSPARCEEDEDAETLGIPKELMAAGRPGRSDPEGVWRQNAEAVEAFLDAATQLNRIALADGRSRITGLNYPGAQAAWAFSGTEMTPDLFAKVQIIESGVLAESIGN</sequence>